<protein>
    <submittedName>
        <fullName evidence="1">Uncharacterized protein</fullName>
    </submittedName>
</protein>
<dbReference type="EMBL" id="JBHUCO010000012">
    <property type="protein sequence ID" value="MFD1518255.1"/>
    <property type="molecule type" value="Genomic_DNA"/>
</dbReference>
<proteinExistence type="predicted"/>
<evidence type="ECO:0000313" key="2">
    <source>
        <dbReference type="Proteomes" id="UP001597114"/>
    </source>
</evidence>
<keyword evidence="2" id="KW-1185">Reference proteome</keyword>
<evidence type="ECO:0000313" key="1">
    <source>
        <dbReference type="EMBL" id="MFD1518255.1"/>
    </source>
</evidence>
<organism evidence="1 2">
    <name type="scientific">Pseudonocardia yunnanensis</name>
    <dbReference type="NCBI Taxonomy" id="58107"/>
    <lineage>
        <taxon>Bacteria</taxon>
        <taxon>Bacillati</taxon>
        <taxon>Actinomycetota</taxon>
        <taxon>Actinomycetes</taxon>
        <taxon>Pseudonocardiales</taxon>
        <taxon>Pseudonocardiaceae</taxon>
        <taxon>Pseudonocardia</taxon>
    </lineage>
</organism>
<dbReference type="SUPFAM" id="SSF51726">
    <property type="entry name" value="UROD/MetE-like"/>
    <property type="match status" value="1"/>
</dbReference>
<dbReference type="RefSeq" id="WP_344720421.1">
    <property type="nucleotide sequence ID" value="NZ_BAAAUS010000006.1"/>
</dbReference>
<comment type="caution">
    <text evidence="1">The sequence shown here is derived from an EMBL/GenBank/DDBJ whole genome shotgun (WGS) entry which is preliminary data.</text>
</comment>
<gene>
    <name evidence="1" type="ORF">ACFSJD_12195</name>
</gene>
<sequence>MWVYVRGFRCVGLSAARDNGTFLALSEIETSAQPDMPEGAYQRPEAALDRHQPAARPWGRSVLPHLVPAARGRPPTGPVEGRSRWRSCGDWVTKRSCTVTGQDRPVLLVGSVNLPTRDDVFEAAAEYLTGGLRSVPDGETGNRGVWVSWELNRIGKLPQVDVVDEMTFTSPVLGEFSNPVLVPAEGVDLAEVTFGPFNYVREAVDSYDRFKELRTAGRFSPETRFQVSIPTPMMFAMVFPKHQAEVLGVFERDLGVEVAALLDEIPADDLAVQWDVSGEVIMEEQVRYSEAAWGDTGNWSLEAATASIARVSDPIPEAVLLGVHLCYGDPEGTHMIEPRDLAVPVDFANNVAKLTTRRLDWVHMPVPIERDDDAYFAPLTGLKLSPETQLYLGLLHKEDGMAGAARRIAIAAKHVTDFGLATECGMGREPAEAIDGLLRLHRDAAAL</sequence>
<dbReference type="Proteomes" id="UP001597114">
    <property type="component" value="Unassembled WGS sequence"/>
</dbReference>
<dbReference type="Gene3D" id="3.20.20.210">
    <property type="match status" value="1"/>
</dbReference>
<reference evidence="2" key="1">
    <citation type="journal article" date="2019" name="Int. J. Syst. Evol. Microbiol.">
        <title>The Global Catalogue of Microorganisms (GCM) 10K type strain sequencing project: providing services to taxonomists for standard genome sequencing and annotation.</title>
        <authorList>
            <consortium name="The Broad Institute Genomics Platform"/>
            <consortium name="The Broad Institute Genome Sequencing Center for Infectious Disease"/>
            <person name="Wu L."/>
            <person name="Ma J."/>
        </authorList>
    </citation>
    <scope>NUCLEOTIDE SEQUENCE [LARGE SCALE GENOMIC DNA]</scope>
    <source>
        <strain evidence="2">CCM 7043</strain>
    </source>
</reference>
<accession>A0ABW4EW66</accession>
<name>A0ABW4EW66_9PSEU</name>
<dbReference type="InterPro" id="IPR038071">
    <property type="entry name" value="UROD/MetE-like_sf"/>
</dbReference>